<feature type="transmembrane region" description="Helical" evidence="6">
    <location>
        <begin position="80"/>
        <end position="103"/>
    </location>
</feature>
<dbReference type="Pfam" id="PF01943">
    <property type="entry name" value="Polysacc_synt"/>
    <property type="match status" value="1"/>
</dbReference>
<keyword evidence="4 6" id="KW-1133">Transmembrane helix</keyword>
<evidence type="ECO:0000313" key="8">
    <source>
        <dbReference type="Proteomes" id="UP001339883"/>
    </source>
</evidence>
<feature type="transmembrane region" description="Helical" evidence="6">
    <location>
        <begin position="12"/>
        <end position="29"/>
    </location>
</feature>
<evidence type="ECO:0000256" key="6">
    <source>
        <dbReference type="SAM" id="Phobius"/>
    </source>
</evidence>
<comment type="subcellular location">
    <subcellularLocation>
        <location evidence="1">Cell membrane</location>
        <topology evidence="1">Multi-pass membrane protein</topology>
    </subcellularLocation>
</comment>
<dbReference type="RefSeq" id="WP_325775256.1">
    <property type="nucleotide sequence ID" value="NZ_VTDN01000004.1"/>
</dbReference>
<name>A0ABU6DT34_9GAMM</name>
<feature type="transmembrane region" description="Helical" evidence="6">
    <location>
        <begin position="41"/>
        <end position="59"/>
    </location>
</feature>
<proteinExistence type="predicted"/>
<protein>
    <submittedName>
        <fullName evidence="7">Oligosaccharide flippase family protein</fullName>
    </submittedName>
</protein>
<reference evidence="7 8" key="1">
    <citation type="submission" date="2019-08" db="EMBL/GenBank/DDBJ databases">
        <title>Five species of Acinetobacter isolated from floral nectar and animal pollinators.</title>
        <authorList>
            <person name="Hendry T.A."/>
        </authorList>
    </citation>
    <scope>NUCLEOTIDE SEQUENCE [LARGE SCALE GENOMIC DNA]</scope>
    <source>
        <strain evidence="7 8">MD18.27</strain>
    </source>
</reference>
<dbReference type="Proteomes" id="UP001339883">
    <property type="component" value="Unassembled WGS sequence"/>
</dbReference>
<feature type="transmembrane region" description="Helical" evidence="6">
    <location>
        <begin position="329"/>
        <end position="349"/>
    </location>
</feature>
<feature type="transmembrane region" description="Helical" evidence="6">
    <location>
        <begin position="115"/>
        <end position="134"/>
    </location>
</feature>
<dbReference type="EMBL" id="VTDN01000004">
    <property type="protein sequence ID" value="MEB5476807.1"/>
    <property type="molecule type" value="Genomic_DNA"/>
</dbReference>
<dbReference type="InterPro" id="IPR002797">
    <property type="entry name" value="Polysacc_synth"/>
</dbReference>
<feature type="transmembrane region" description="Helical" evidence="6">
    <location>
        <begin position="361"/>
        <end position="380"/>
    </location>
</feature>
<keyword evidence="3 6" id="KW-0812">Transmembrane</keyword>
<keyword evidence="5 6" id="KW-0472">Membrane</keyword>
<feature type="transmembrane region" description="Helical" evidence="6">
    <location>
        <begin position="256"/>
        <end position="275"/>
    </location>
</feature>
<accession>A0ABU6DT34</accession>
<feature type="transmembrane region" description="Helical" evidence="6">
    <location>
        <begin position="141"/>
        <end position="162"/>
    </location>
</feature>
<feature type="transmembrane region" description="Helical" evidence="6">
    <location>
        <begin position="287"/>
        <end position="309"/>
    </location>
</feature>
<feature type="transmembrane region" description="Helical" evidence="6">
    <location>
        <begin position="386"/>
        <end position="406"/>
    </location>
</feature>
<evidence type="ECO:0000256" key="2">
    <source>
        <dbReference type="ARBA" id="ARBA00022475"/>
    </source>
</evidence>
<dbReference type="PANTHER" id="PTHR30250">
    <property type="entry name" value="PST FAMILY PREDICTED COLANIC ACID TRANSPORTER"/>
    <property type="match status" value="1"/>
</dbReference>
<evidence type="ECO:0000256" key="1">
    <source>
        <dbReference type="ARBA" id="ARBA00004651"/>
    </source>
</evidence>
<feature type="transmembrane region" description="Helical" evidence="6">
    <location>
        <begin position="219"/>
        <end position="236"/>
    </location>
</feature>
<organism evidence="7 8">
    <name type="scientific">Acinetobacter pollinis</name>
    <dbReference type="NCBI Taxonomy" id="2605270"/>
    <lineage>
        <taxon>Bacteria</taxon>
        <taxon>Pseudomonadati</taxon>
        <taxon>Pseudomonadota</taxon>
        <taxon>Gammaproteobacteria</taxon>
        <taxon>Moraxellales</taxon>
        <taxon>Moraxellaceae</taxon>
        <taxon>Acinetobacter</taxon>
    </lineage>
</organism>
<dbReference type="InterPro" id="IPR050833">
    <property type="entry name" value="Poly_Biosynth_Transport"/>
</dbReference>
<evidence type="ECO:0000256" key="5">
    <source>
        <dbReference type="ARBA" id="ARBA00023136"/>
    </source>
</evidence>
<comment type="caution">
    <text evidence="7">The sequence shown here is derived from an EMBL/GenBank/DDBJ whole genome shotgun (WGS) entry which is preliminary data.</text>
</comment>
<gene>
    <name evidence="7" type="ORF">I2F25_07080</name>
</gene>
<feature type="transmembrane region" description="Helical" evidence="6">
    <location>
        <begin position="168"/>
        <end position="191"/>
    </location>
</feature>
<dbReference type="PANTHER" id="PTHR30250:SF11">
    <property type="entry name" value="O-ANTIGEN TRANSPORTER-RELATED"/>
    <property type="match status" value="1"/>
</dbReference>
<keyword evidence="2" id="KW-1003">Cell membrane</keyword>
<evidence type="ECO:0000256" key="4">
    <source>
        <dbReference type="ARBA" id="ARBA00022989"/>
    </source>
</evidence>
<keyword evidence="8" id="KW-1185">Reference proteome</keyword>
<sequence>MNSVKKELSYLYLIQISNFIIPLIIFPYMTHILGVSGMGKIGFAQTLYFLFAFFIDFGFNLSSAKNISLNLENKKLVDQIYSNIQVFKTIIFSIVLIIIIFIMSIFNFTNLDKQIILIACICSFGSVLIPNFLFNGLSRNSTLAIISFITRILLLIPVFLYVKGIDDILVAILCIIGNNIITGFLVQLYLLKFKYTNFKFSYLNFGICKNEIREAFDNYSASFFTLGFTYLIPLVVKYSLGDYALGIYTMVDKLIAIFRQLYIPVIQSFFSKACIAYKNDLNLYLSYIKQICLIFIFLGMSALIGNILIGKEILSLIFGNIEDLSKYLSLAIITQIIISIAIILVNFYIIPSERSYILKRVYFIAFLFFIPIVYLCQKYFNLDGIYYSMQIIEFFITLFFVLYLYFNRSDFKVLKNNGDKEGL</sequence>
<evidence type="ECO:0000256" key="3">
    <source>
        <dbReference type="ARBA" id="ARBA00022692"/>
    </source>
</evidence>
<evidence type="ECO:0000313" key="7">
    <source>
        <dbReference type="EMBL" id="MEB5476807.1"/>
    </source>
</evidence>